<evidence type="ECO:0008006" key="3">
    <source>
        <dbReference type="Google" id="ProtNLM"/>
    </source>
</evidence>
<name>A0AAW1X1K9_RUBAR</name>
<protein>
    <recommendedName>
        <fullName evidence="3">PDZ domain-containing protein</fullName>
    </recommendedName>
</protein>
<dbReference type="PANTHER" id="PTHR12651:SF1">
    <property type="entry name" value="26S PROTEASOME NON-ATPASE REGULATORY SUBUNIT 9"/>
    <property type="match status" value="1"/>
</dbReference>
<reference evidence="1 2" key="1">
    <citation type="journal article" date="2023" name="G3 (Bethesda)">
        <title>A chromosome-length genome assembly and annotation of blackberry (Rubus argutus, cv. 'Hillquist').</title>
        <authorList>
            <person name="Bruna T."/>
            <person name="Aryal R."/>
            <person name="Dudchenko O."/>
            <person name="Sargent D.J."/>
            <person name="Mead D."/>
            <person name="Buti M."/>
            <person name="Cavallini A."/>
            <person name="Hytonen T."/>
            <person name="Andres J."/>
            <person name="Pham M."/>
            <person name="Weisz D."/>
            <person name="Mascagni F."/>
            <person name="Usai G."/>
            <person name="Natali L."/>
            <person name="Bassil N."/>
            <person name="Fernandez G.E."/>
            <person name="Lomsadze A."/>
            <person name="Armour M."/>
            <person name="Olukolu B."/>
            <person name="Poorten T."/>
            <person name="Britton C."/>
            <person name="Davik J."/>
            <person name="Ashrafi H."/>
            <person name="Aiden E.L."/>
            <person name="Borodovsky M."/>
            <person name="Worthington M."/>
        </authorList>
    </citation>
    <scope>NUCLEOTIDE SEQUENCE [LARGE SCALE GENOMIC DNA]</scope>
    <source>
        <strain evidence="1">PI 553951</strain>
    </source>
</reference>
<proteinExistence type="predicted"/>
<sequence>MSLSLGLGLLSVRDPIDNLIFKAKKNLEAFDGGEVLWNVVVELEALVEELIKALALDLENVTFHSDDNKLYRCYKTSSLKPLAGQNALVGDASESTSSTNLHKDSSNATNVHVSGPFTLIDEKHEITDVSPTAEDGLQLQDQIVKIDDNFLQKLASEAQTNQDCALLVIVLRQGWYFQIL</sequence>
<gene>
    <name evidence="1" type="ORF">M0R45_027245</name>
</gene>
<organism evidence="1 2">
    <name type="scientific">Rubus argutus</name>
    <name type="common">Southern blackberry</name>
    <dbReference type="NCBI Taxonomy" id="59490"/>
    <lineage>
        <taxon>Eukaryota</taxon>
        <taxon>Viridiplantae</taxon>
        <taxon>Streptophyta</taxon>
        <taxon>Embryophyta</taxon>
        <taxon>Tracheophyta</taxon>
        <taxon>Spermatophyta</taxon>
        <taxon>Magnoliopsida</taxon>
        <taxon>eudicotyledons</taxon>
        <taxon>Gunneridae</taxon>
        <taxon>Pentapetalae</taxon>
        <taxon>rosids</taxon>
        <taxon>fabids</taxon>
        <taxon>Rosales</taxon>
        <taxon>Rosaceae</taxon>
        <taxon>Rosoideae</taxon>
        <taxon>Rosoideae incertae sedis</taxon>
        <taxon>Rubus</taxon>
    </lineage>
</organism>
<evidence type="ECO:0000313" key="2">
    <source>
        <dbReference type="Proteomes" id="UP001457282"/>
    </source>
</evidence>
<dbReference type="EMBL" id="JBEDUW010000005">
    <property type="protein sequence ID" value="KAK9930198.1"/>
    <property type="molecule type" value="Genomic_DNA"/>
</dbReference>
<dbReference type="AlphaFoldDB" id="A0AAW1X1K9"/>
<dbReference type="GO" id="GO:0070682">
    <property type="term" value="P:proteasome regulatory particle assembly"/>
    <property type="evidence" value="ECO:0007669"/>
    <property type="project" value="InterPro"/>
</dbReference>
<keyword evidence="2" id="KW-1185">Reference proteome</keyword>
<evidence type="ECO:0000313" key="1">
    <source>
        <dbReference type="EMBL" id="KAK9930198.1"/>
    </source>
</evidence>
<accession>A0AAW1X1K9</accession>
<dbReference type="GO" id="GO:0005737">
    <property type="term" value="C:cytoplasm"/>
    <property type="evidence" value="ECO:0007669"/>
    <property type="project" value="TreeGrafter"/>
</dbReference>
<dbReference type="PANTHER" id="PTHR12651">
    <property type="entry name" value="26S PROTEASOME NON-ATPASE REGULATORY SUBUNIT 9"/>
    <property type="match status" value="1"/>
</dbReference>
<dbReference type="InterPro" id="IPR035269">
    <property type="entry name" value="PSMD9"/>
</dbReference>
<comment type="caution">
    <text evidence="1">The sequence shown here is derived from an EMBL/GenBank/DDBJ whole genome shotgun (WGS) entry which is preliminary data.</text>
</comment>
<dbReference type="GO" id="GO:0005634">
    <property type="term" value="C:nucleus"/>
    <property type="evidence" value="ECO:0007669"/>
    <property type="project" value="TreeGrafter"/>
</dbReference>
<dbReference type="Proteomes" id="UP001457282">
    <property type="component" value="Unassembled WGS sequence"/>
</dbReference>